<name>F2BBK1_9NEIS</name>
<dbReference type="AlphaFoldDB" id="F2BBK1"/>
<reference evidence="1 2" key="1">
    <citation type="submission" date="2011-02" db="EMBL/GenBank/DDBJ databases">
        <authorList>
            <person name="Muzny D."/>
            <person name="Qin X."/>
            <person name="Deng J."/>
            <person name="Jiang H."/>
            <person name="Liu Y."/>
            <person name="Qu J."/>
            <person name="Song X.-Z."/>
            <person name="Zhang L."/>
            <person name="Thornton R."/>
            <person name="Coyle M."/>
            <person name="Francisco L."/>
            <person name="Jackson L."/>
            <person name="Javaid M."/>
            <person name="Korchina V."/>
            <person name="Kovar C."/>
            <person name="Mata R."/>
            <person name="Mathew T."/>
            <person name="Ngo R."/>
            <person name="Nguyen L."/>
            <person name="Nguyen N."/>
            <person name="Okwuonu G."/>
            <person name="Ongeri F."/>
            <person name="Pham C."/>
            <person name="Simmons D."/>
            <person name="Wilczek-Boney K."/>
            <person name="Hale W."/>
            <person name="Jakkamsetti A."/>
            <person name="Pham P."/>
            <person name="Ruth R."/>
            <person name="San Lucas F."/>
            <person name="Warren J."/>
            <person name="Zhang J."/>
            <person name="Zhao Z."/>
            <person name="Zhou C."/>
            <person name="Zhu D."/>
            <person name="Lee S."/>
            <person name="Bess C."/>
            <person name="Blankenburg K."/>
            <person name="Forbes L."/>
            <person name="Fu Q."/>
            <person name="Gubbala S."/>
            <person name="Hirani K."/>
            <person name="Jayaseelan J.C."/>
            <person name="Lara F."/>
            <person name="Munidasa M."/>
            <person name="Palculict T."/>
            <person name="Patil S."/>
            <person name="Pu L.-L."/>
            <person name="Saada N."/>
            <person name="Tang L."/>
            <person name="Weissenberger G."/>
            <person name="Zhu Y."/>
            <person name="Hemphill L."/>
            <person name="Shang Y."/>
            <person name="Youmans B."/>
            <person name="Ayvaz T."/>
            <person name="Ross M."/>
            <person name="Santibanez J."/>
            <person name="Aqrawi P."/>
            <person name="Gross S."/>
            <person name="Joshi V."/>
            <person name="Fowler G."/>
            <person name="Nazareth L."/>
            <person name="Reid J."/>
            <person name="Worley K."/>
            <person name="Petrosino J."/>
            <person name="Highlander S."/>
            <person name="Gibbs R."/>
        </authorList>
    </citation>
    <scope>NUCLEOTIDE SEQUENCE [LARGE SCALE GENOMIC DNA]</scope>
    <source>
        <strain evidence="1 2">ATCC BAA-1200</strain>
    </source>
</reference>
<evidence type="ECO:0000313" key="2">
    <source>
        <dbReference type="Proteomes" id="UP000004105"/>
    </source>
</evidence>
<dbReference type="HOGENOM" id="CLU_3219008_0_0_4"/>
<sequence>MYIVDFIYNKVCAGTKKPPFSGGCQTRRRGYIVRHLPNDTKLKE</sequence>
<dbReference type="Proteomes" id="UP000004105">
    <property type="component" value="Unassembled WGS sequence"/>
</dbReference>
<dbReference type="EMBL" id="AFAY01000022">
    <property type="protein sequence ID" value="EGF11147.1"/>
    <property type="molecule type" value="Genomic_DNA"/>
</dbReference>
<evidence type="ECO:0000313" key="1">
    <source>
        <dbReference type="EMBL" id="EGF11147.1"/>
    </source>
</evidence>
<accession>F2BBK1</accession>
<gene>
    <name evidence="1" type="ORF">HMPREF9123_1106</name>
</gene>
<organism evidence="1 2">
    <name type="scientific">Neisseria bacilliformis ATCC BAA-1200</name>
    <dbReference type="NCBI Taxonomy" id="888742"/>
    <lineage>
        <taxon>Bacteria</taxon>
        <taxon>Pseudomonadati</taxon>
        <taxon>Pseudomonadota</taxon>
        <taxon>Betaproteobacteria</taxon>
        <taxon>Neisseriales</taxon>
        <taxon>Neisseriaceae</taxon>
        <taxon>Neisseria</taxon>
    </lineage>
</organism>
<proteinExistence type="predicted"/>
<comment type="caution">
    <text evidence="1">The sequence shown here is derived from an EMBL/GenBank/DDBJ whole genome shotgun (WGS) entry which is preliminary data.</text>
</comment>
<keyword evidence="2" id="KW-1185">Reference proteome</keyword>
<protein>
    <submittedName>
        <fullName evidence="1">Uncharacterized protein</fullName>
    </submittedName>
</protein>